<dbReference type="InterPro" id="IPR045619">
    <property type="entry name" value="DUF6443"/>
</dbReference>
<dbReference type="InterPro" id="IPR022385">
    <property type="entry name" value="Rhs_assc_core"/>
</dbReference>
<protein>
    <submittedName>
        <fullName evidence="3">RHS repeat-associated core domain-containing protein</fullName>
    </submittedName>
</protein>
<keyword evidence="4" id="KW-1185">Reference proteome</keyword>
<reference evidence="3 4" key="1">
    <citation type="submission" date="2016-11" db="EMBL/GenBank/DDBJ databases">
        <authorList>
            <person name="Jaros S."/>
            <person name="Januszkiewicz K."/>
            <person name="Wedrychowicz H."/>
        </authorList>
    </citation>
    <scope>NUCLEOTIDE SEQUENCE [LARGE SCALE GENOMIC DNA]</scope>
    <source>
        <strain evidence="3 4">CGMCC 1.6102</strain>
    </source>
</reference>
<organism evidence="3 4">
    <name type="scientific">Cyclobacterium lianum</name>
    <dbReference type="NCBI Taxonomy" id="388280"/>
    <lineage>
        <taxon>Bacteria</taxon>
        <taxon>Pseudomonadati</taxon>
        <taxon>Bacteroidota</taxon>
        <taxon>Cytophagia</taxon>
        <taxon>Cytophagales</taxon>
        <taxon>Cyclobacteriaceae</taxon>
        <taxon>Cyclobacterium</taxon>
    </lineage>
</organism>
<dbReference type="STRING" id="388280.SAMN04488057_1129"/>
<feature type="compositionally biased region" description="Polar residues" evidence="1">
    <location>
        <begin position="141"/>
        <end position="158"/>
    </location>
</feature>
<evidence type="ECO:0000256" key="1">
    <source>
        <dbReference type="SAM" id="MobiDB-lite"/>
    </source>
</evidence>
<dbReference type="PANTHER" id="PTHR32305">
    <property type="match status" value="1"/>
</dbReference>
<dbReference type="EMBL" id="FRCY01000012">
    <property type="protein sequence ID" value="SHN22755.1"/>
    <property type="molecule type" value="Genomic_DNA"/>
</dbReference>
<dbReference type="Gene3D" id="2.180.10.10">
    <property type="entry name" value="RHS repeat-associated core"/>
    <property type="match status" value="2"/>
</dbReference>
<evidence type="ECO:0000313" key="4">
    <source>
        <dbReference type="Proteomes" id="UP000184513"/>
    </source>
</evidence>
<gene>
    <name evidence="3" type="ORF">SAMN04488057_1129</name>
</gene>
<dbReference type="Proteomes" id="UP000184513">
    <property type="component" value="Unassembled WGS sequence"/>
</dbReference>
<dbReference type="Pfam" id="PF20041">
    <property type="entry name" value="DUF6443"/>
    <property type="match status" value="1"/>
</dbReference>
<feature type="domain" description="DUF6443" evidence="2">
    <location>
        <begin position="30"/>
        <end position="164"/>
    </location>
</feature>
<evidence type="ECO:0000259" key="2">
    <source>
        <dbReference type="Pfam" id="PF20041"/>
    </source>
</evidence>
<name>A0A1M7PYF8_9BACT</name>
<evidence type="ECO:0000313" key="3">
    <source>
        <dbReference type="EMBL" id="SHN22755.1"/>
    </source>
</evidence>
<feature type="region of interest" description="Disordered" evidence="1">
    <location>
        <begin position="141"/>
        <end position="167"/>
    </location>
</feature>
<dbReference type="NCBIfam" id="TIGR03696">
    <property type="entry name" value="Rhs_assc_core"/>
    <property type="match status" value="1"/>
</dbReference>
<dbReference type="RefSeq" id="WP_178371524.1">
    <property type="nucleotide sequence ID" value="NZ_FRCY01000012.1"/>
</dbReference>
<accession>A0A1M7PYF8</accession>
<proteinExistence type="predicted"/>
<dbReference type="PANTHER" id="PTHR32305:SF15">
    <property type="entry name" value="PROTEIN RHSA-RELATED"/>
    <property type="match status" value="1"/>
</dbReference>
<dbReference type="InterPro" id="IPR050708">
    <property type="entry name" value="T6SS_VgrG/RHS"/>
</dbReference>
<sequence length="1379" mass="155104">MKTRSTLLFLLIWLFFPGISAIAQGNHIRTFRPQEPVKKVAALQTASSMIKTNLYLDGLGREIQLIQQGASPGGGDIVQPIHYDAFGRLGRQYMPYAIAAPELAGDFRPGFEAEHAAFHQQHYAGDAFGYQETTYQPSALQIPQSQSPPGKAWQQGSGRETEYQQRPNLAEEQVRIWTIDENGLPLTQESFEAGKLWVNIISDGEGMRSLVYTDRLGRVILKKIQATDKPTQAHTGWHCTYYIYDILGDLRAILPPKAIEVLDSDWQRSGDADLAEGLYFLYQFDGKKRLIEKKSPGKGKEEYLYDRRDRLVGSRDGNLLAAGKWRYTRYDVHNRPVKTGITTDERERETLQKILDGEDPHHEQPTSATGRVRYGQTISSSSFEGHERYTAAKAVILKPGFHFIAQGKRSFAADIGPQPEKMTADGNFPREEGRVLTVNYYDDYSKSKKAFQNSPSLPATGFYTGGLVRADLLTERAVHYDKEGRVINLLKEDHLEGESRQTFTYDFSGRILESNTRLNGSVTLDYSDSYSYSPEGYLNTIQRRMSGQTETLVARYAYGMTGELATKNPGGLAPFHHQRHIRGWTSAVIPEGKDPSLFSFTLSHETGTKPLYNGHISEMVWKGRDGQQRKYLFGYDPAGRLREATYAVPGSPAHQDRYSLRDLRYDANGNILSLTRSNRQAAERFGEVDRLSYGYAPHSNRLESISDAVPNAGFEANDFSASPAGDHYRYDANGNLIANPDKGIRHIRYNHLDLPEEMVFDTGEKLLFAYLAEGILLSRKAEKNGKTVERTDYLGELILKNGHSDQLLHPEGRFVYENENWLPEFFVRDHLGSVRQVLRKPLTTTLLASMEPVKRNEEIRYFEGIDQNRQAGIEHNSTPGGSYSAWLNASRGRILGPARRQQVQIGEQVRLSVKGKYRDSKGLAIKPETFISTGARTRLLDNLTEFRNTPVAAGNPLLWFSLADLLIRELQTKPVPEAYMLYVLYDEQGKIYRKEKRSLTKNAAGKHELLEANFYIEKDGHLEAFLVNETEADVWFDDFQVQTQSALVVQEDHYDPWGLPLSGLEYRAADREESRYGFNGGSYMLERIGLYQTPNRLYDPALGRFWGMDKLSDMYTSISPMAFGFNNPLLFSDPTGLYGDCKGCPEFQLPAVTVSSMPDRSSRMQLESQLQLMRQSRNPVYRNLGMTAYREGMRAARDLYQRGRKLHFSETDAQASRNSRYLDGIGMMVSYGITGSMVAAAASPVLLRGLVDGLGARAVQRMGMEAGLQMGMSLVFNGNFKKMDFADIGMAGLFGKWAFASNALIDIKPDQGFSTSLGIGNKKSLYETSIDIGIGGYNRSFNQLLKTSEINKNVIKTISSINGTSRMIVGETMKIHSIK</sequence>